<evidence type="ECO:0000256" key="3">
    <source>
        <dbReference type="ARBA" id="ARBA00023002"/>
    </source>
</evidence>
<dbReference type="HAMAP" id="MF_00845">
    <property type="entry name" value="TetX_monooxygenase"/>
    <property type="match status" value="1"/>
</dbReference>
<proteinExistence type="inferred from homology"/>
<dbReference type="AlphaFoldDB" id="A0A919VI11"/>
<dbReference type="EMBL" id="BOQL01000019">
    <property type="protein sequence ID" value="GIM66435.1"/>
    <property type="molecule type" value="Genomic_DNA"/>
</dbReference>
<protein>
    <recommendedName>
        <fullName evidence="5">Flavin-dependent monooxygenase</fullName>
    </recommendedName>
    <alternativeName>
        <fullName evidence="5">TetX monooxygenase</fullName>
        <shortName evidence="5">TetX</shortName>
        <ecNumber evidence="5">1.14.13.-</ecNumber>
    </alternativeName>
</protein>
<keyword evidence="2 5" id="KW-0274">FAD</keyword>
<evidence type="ECO:0000313" key="8">
    <source>
        <dbReference type="Proteomes" id="UP000681340"/>
    </source>
</evidence>
<dbReference type="Pfam" id="PF01494">
    <property type="entry name" value="FAD_binding_3"/>
    <property type="match status" value="1"/>
</dbReference>
<evidence type="ECO:0000256" key="1">
    <source>
        <dbReference type="ARBA" id="ARBA00022630"/>
    </source>
</evidence>
<comment type="caution">
    <text evidence="7">The sequence shown here is derived from an EMBL/GenBank/DDBJ whole genome shotgun (WGS) entry which is preliminary data.</text>
</comment>
<comment type="cofactor">
    <cofactor evidence="5">
        <name>FAD</name>
        <dbReference type="ChEBI" id="CHEBI:57692"/>
    </cofactor>
</comment>
<dbReference type="GO" id="GO:0005737">
    <property type="term" value="C:cytoplasm"/>
    <property type="evidence" value="ECO:0007669"/>
    <property type="project" value="UniProtKB-SubCell"/>
</dbReference>
<evidence type="ECO:0000256" key="5">
    <source>
        <dbReference type="HAMAP-Rule" id="MF_00845"/>
    </source>
</evidence>
<dbReference type="EC" id="1.14.13.-" evidence="5"/>
<feature type="binding site" evidence="5">
    <location>
        <position position="106"/>
    </location>
    <ligand>
        <name>FAD</name>
        <dbReference type="ChEBI" id="CHEBI:57692"/>
    </ligand>
</feature>
<evidence type="ECO:0000259" key="6">
    <source>
        <dbReference type="Pfam" id="PF01494"/>
    </source>
</evidence>
<feature type="binding site" evidence="5">
    <location>
        <position position="297"/>
    </location>
    <ligand>
        <name>FAD</name>
        <dbReference type="ChEBI" id="CHEBI:57692"/>
    </ligand>
</feature>
<comment type="caution">
    <text evidence="5">Lacks conserved residue(s) required for the propagation of feature annotation.</text>
</comment>
<dbReference type="GO" id="GO:0046677">
    <property type="term" value="P:response to antibiotic"/>
    <property type="evidence" value="ECO:0007669"/>
    <property type="project" value="InterPro"/>
</dbReference>
<evidence type="ECO:0000256" key="4">
    <source>
        <dbReference type="ARBA" id="ARBA00023033"/>
    </source>
</evidence>
<keyword evidence="5" id="KW-0547">Nucleotide-binding</keyword>
<keyword evidence="5" id="KW-0963">Cytoplasm</keyword>
<dbReference type="InterPro" id="IPR043683">
    <property type="entry name" value="TetX_monooxygenase"/>
</dbReference>
<comment type="subunit">
    <text evidence="5">Monomer.</text>
</comment>
<dbReference type="InterPro" id="IPR002938">
    <property type="entry name" value="FAD-bd"/>
</dbReference>
<dbReference type="PRINTS" id="PR00420">
    <property type="entry name" value="RNGMNOXGNASE"/>
</dbReference>
<feature type="binding site" evidence="5">
    <location>
        <position position="42"/>
    </location>
    <ligand>
        <name>NADPH</name>
        <dbReference type="ChEBI" id="CHEBI:57783"/>
    </ligand>
</feature>
<feature type="domain" description="FAD-binding" evidence="6">
    <location>
        <begin position="6"/>
        <end position="348"/>
    </location>
</feature>
<dbReference type="Gene3D" id="3.50.50.60">
    <property type="entry name" value="FAD/NAD(P)-binding domain"/>
    <property type="match status" value="1"/>
</dbReference>
<evidence type="ECO:0000313" key="7">
    <source>
        <dbReference type="EMBL" id="GIM66435.1"/>
    </source>
</evidence>
<keyword evidence="5" id="KW-0521">NADP</keyword>
<comment type="similarity">
    <text evidence="5">Belongs to the aromatic-ring hydroxylase family. TetX subfamily.</text>
</comment>
<dbReference type="RefSeq" id="WP_246595062.1">
    <property type="nucleotide sequence ID" value="NZ_BAABEA010000013.1"/>
</dbReference>
<reference evidence="7" key="1">
    <citation type="submission" date="2021-03" db="EMBL/GenBank/DDBJ databases">
        <title>Whole genome shotgun sequence of Actinoplanes auranticolor NBRC 12245.</title>
        <authorList>
            <person name="Komaki H."/>
            <person name="Tamura T."/>
        </authorList>
    </citation>
    <scope>NUCLEOTIDE SEQUENCE</scope>
    <source>
        <strain evidence="7">NBRC 12245</strain>
    </source>
</reference>
<comment type="domain">
    <text evidence="5">Consists of an N-terminal FAD-binding domain with a Rossman fold and a C-terminal substrate-binding domain.</text>
</comment>
<keyword evidence="8" id="KW-1185">Reference proteome</keyword>
<sequence length="387" mass="40721">MAATRHVTIVGGGLGGLALARILHVRGIPSTVYELDASARARDTGGTLGLNADSGQRALAEAGLFEQFRSISRDAGETTRLLDRFGTVHFDLAYEGGAGVRPEVDRGDLRRLLVASLPEGVICWNTKVTSVTRPGGGRTELTLGNGETVQAKVLVGADGSWSKVRPLLTQAVPRYTGVCFVEDLLSDVDTSHPEAADLVGPGSMYAFADGHGIIAQRNGGGTIRTYLAAVRSDENWARKLADDTDARKRLLEIFHDFAAGLRALIGEGEGPLVPRPIHALPVGLRWARTPGVTLLGDAAHVMSPFAGQGANLALLDAAELGAALAEDTDVEAALTTYETAMFARAEAAGRASADNLAASFAPDAPQQLVDQARAWMRRKTEATAPPT</sequence>
<comment type="catalytic activity">
    <reaction evidence="5">
        <text>a tetracycline + NADPH + O2 + H(+) = an 11a-hydroxytetracycline + NADP(+) + H2O</text>
        <dbReference type="Rhea" id="RHEA:61444"/>
        <dbReference type="ChEBI" id="CHEBI:15377"/>
        <dbReference type="ChEBI" id="CHEBI:15378"/>
        <dbReference type="ChEBI" id="CHEBI:15379"/>
        <dbReference type="ChEBI" id="CHEBI:57783"/>
        <dbReference type="ChEBI" id="CHEBI:58349"/>
        <dbReference type="ChEBI" id="CHEBI:144644"/>
        <dbReference type="ChEBI" id="CHEBI:144645"/>
    </reaction>
</comment>
<keyword evidence="3 5" id="KW-0560">Oxidoreductase</keyword>
<dbReference type="InterPro" id="IPR036188">
    <property type="entry name" value="FAD/NAD-bd_sf"/>
</dbReference>
<name>A0A919VI11_9ACTN</name>
<dbReference type="GO" id="GO:0071949">
    <property type="term" value="F:FAD binding"/>
    <property type="evidence" value="ECO:0007669"/>
    <property type="project" value="InterPro"/>
</dbReference>
<evidence type="ECO:0000256" key="2">
    <source>
        <dbReference type="ARBA" id="ARBA00022827"/>
    </source>
</evidence>
<comment type="subcellular location">
    <subcellularLocation>
        <location evidence="5">Cytoplasm</location>
    </subcellularLocation>
</comment>
<dbReference type="PANTHER" id="PTHR46972">
    <property type="entry name" value="MONOOXYGENASE ASQM-RELATED"/>
    <property type="match status" value="1"/>
</dbReference>
<keyword evidence="4 5" id="KW-0503">Monooxygenase</keyword>
<accession>A0A919VI11</accession>
<dbReference type="SUPFAM" id="SSF51905">
    <property type="entry name" value="FAD/NAD(P)-binding domain"/>
    <property type="match status" value="1"/>
</dbReference>
<dbReference type="Proteomes" id="UP000681340">
    <property type="component" value="Unassembled WGS sequence"/>
</dbReference>
<gene>
    <name evidence="7" type="ORF">Aau02nite_22950</name>
</gene>
<organism evidence="7 8">
    <name type="scientific">Actinoplanes auranticolor</name>
    <dbReference type="NCBI Taxonomy" id="47988"/>
    <lineage>
        <taxon>Bacteria</taxon>
        <taxon>Bacillati</taxon>
        <taxon>Actinomycetota</taxon>
        <taxon>Actinomycetes</taxon>
        <taxon>Micromonosporales</taxon>
        <taxon>Micromonosporaceae</taxon>
        <taxon>Actinoplanes</taxon>
    </lineage>
</organism>
<dbReference type="GO" id="GO:0004497">
    <property type="term" value="F:monooxygenase activity"/>
    <property type="evidence" value="ECO:0007669"/>
    <property type="project" value="UniProtKB-UniRule"/>
</dbReference>
<dbReference type="PANTHER" id="PTHR46972:SF1">
    <property type="entry name" value="FAD DEPENDENT OXIDOREDUCTASE DOMAIN-CONTAINING PROTEIN"/>
    <property type="match status" value="1"/>
</dbReference>
<keyword evidence="1 5" id="KW-0285">Flavoprotein</keyword>
<comment type="function">
    <text evidence="5">An FAD-requiring monooxygenase active on some tetracycline antibiotic derivatives, which leads to their inactivation. Hydroxylates carbon 11a of tetracycline and some analogs.</text>
</comment>